<evidence type="ECO:0000256" key="8">
    <source>
        <dbReference type="ARBA" id="ARBA00023224"/>
    </source>
</evidence>
<comment type="subcellular location">
    <subcellularLocation>
        <location evidence="1">Membrane</location>
    </subcellularLocation>
</comment>
<evidence type="ECO:0000259" key="9">
    <source>
        <dbReference type="Pfam" id="PF01094"/>
    </source>
</evidence>
<dbReference type="SUPFAM" id="SSF53822">
    <property type="entry name" value="Periplasmic binding protein-like I"/>
    <property type="match status" value="1"/>
</dbReference>
<dbReference type="Pfam" id="PF01094">
    <property type="entry name" value="ANF_receptor"/>
    <property type="match status" value="1"/>
</dbReference>
<evidence type="ECO:0000256" key="3">
    <source>
        <dbReference type="ARBA" id="ARBA00022989"/>
    </source>
</evidence>
<dbReference type="InterPro" id="IPR028082">
    <property type="entry name" value="Peripla_BP_I"/>
</dbReference>
<dbReference type="GO" id="GO:0004965">
    <property type="term" value="F:G protein-coupled GABA receptor activity"/>
    <property type="evidence" value="ECO:0007669"/>
    <property type="project" value="InterPro"/>
</dbReference>
<dbReference type="RefSeq" id="XP_013415618.1">
    <property type="nucleotide sequence ID" value="XM_013560164.1"/>
</dbReference>
<evidence type="ECO:0000256" key="5">
    <source>
        <dbReference type="ARBA" id="ARBA00023136"/>
    </source>
</evidence>
<feature type="domain" description="Receptor ligand binding region" evidence="9">
    <location>
        <begin position="1"/>
        <end position="149"/>
    </location>
</feature>
<evidence type="ECO:0000256" key="7">
    <source>
        <dbReference type="ARBA" id="ARBA00023180"/>
    </source>
</evidence>
<keyword evidence="6" id="KW-0675">Receptor</keyword>
<dbReference type="InterPro" id="IPR002455">
    <property type="entry name" value="GPCR3_GABA-B"/>
</dbReference>
<keyword evidence="2" id="KW-0812">Transmembrane</keyword>
<dbReference type="InParanoid" id="A0A1S3JYZ9"/>
<gene>
    <name evidence="11" type="primary">LOC106177406</name>
</gene>
<proteinExistence type="predicted"/>
<dbReference type="Proteomes" id="UP000085678">
    <property type="component" value="Unplaced"/>
</dbReference>
<evidence type="ECO:0000313" key="11">
    <source>
        <dbReference type="RefSeq" id="XP_013415618.1"/>
    </source>
</evidence>
<dbReference type="GeneID" id="106177406"/>
<dbReference type="PRINTS" id="PR01176">
    <property type="entry name" value="GABABRECEPTR"/>
</dbReference>
<keyword evidence="5" id="KW-0472">Membrane</keyword>
<dbReference type="GO" id="GO:0007214">
    <property type="term" value="P:gamma-aminobutyric acid signaling pathway"/>
    <property type="evidence" value="ECO:0007669"/>
    <property type="project" value="TreeGrafter"/>
</dbReference>
<keyword evidence="3" id="KW-1133">Transmembrane helix</keyword>
<evidence type="ECO:0000256" key="2">
    <source>
        <dbReference type="ARBA" id="ARBA00022692"/>
    </source>
</evidence>
<dbReference type="PANTHER" id="PTHR10519:SF20">
    <property type="entry name" value="G-PROTEIN COUPLED RECEPTOR 156-RELATED"/>
    <property type="match status" value="1"/>
</dbReference>
<evidence type="ECO:0000256" key="6">
    <source>
        <dbReference type="ARBA" id="ARBA00023170"/>
    </source>
</evidence>
<keyword evidence="8" id="KW-0807">Transducer</keyword>
<dbReference type="AlphaFoldDB" id="A0A1S3JYZ9"/>
<evidence type="ECO:0000256" key="1">
    <source>
        <dbReference type="ARBA" id="ARBA00004370"/>
    </source>
</evidence>
<dbReference type="InterPro" id="IPR001828">
    <property type="entry name" value="ANF_lig-bd_rcpt"/>
</dbReference>
<reference evidence="11" key="1">
    <citation type="submission" date="2025-08" db="UniProtKB">
        <authorList>
            <consortium name="RefSeq"/>
        </authorList>
    </citation>
    <scope>IDENTIFICATION</scope>
    <source>
        <tissue evidence="11">Gonads</tissue>
    </source>
</reference>
<dbReference type="PANTHER" id="PTHR10519">
    <property type="entry name" value="GABA-B RECEPTOR"/>
    <property type="match status" value="1"/>
</dbReference>
<protein>
    <submittedName>
        <fullName evidence="11">Gamma-aminobutyric acid type B receptor subunit 2-like</fullName>
    </submittedName>
</protein>
<evidence type="ECO:0000256" key="4">
    <source>
        <dbReference type="ARBA" id="ARBA00023040"/>
    </source>
</evidence>
<sequence>MARKVFCAAYKEGLYGPKYVWIVLAGFTSRWWMDPPEDTEDIDCSPEELQEAFTYAFGTDIPELTSGQGDTVAGLKPEEYLTEYNKARNTTYARFHGYAYDGVWAIALAVQKLLRVYKGSLPLPKDNPTPFMSELFELMMNTTSFKGVTVQ</sequence>
<name>A0A1S3JYZ9_LINAN</name>
<organism evidence="10 11">
    <name type="scientific">Lingula anatina</name>
    <name type="common">Brachiopod</name>
    <name type="synonym">Lingula unguis</name>
    <dbReference type="NCBI Taxonomy" id="7574"/>
    <lineage>
        <taxon>Eukaryota</taxon>
        <taxon>Metazoa</taxon>
        <taxon>Spiralia</taxon>
        <taxon>Lophotrochozoa</taxon>
        <taxon>Brachiopoda</taxon>
        <taxon>Linguliformea</taxon>
        <taxon>Lingulata</taxon>
        <taxon>Lingulida</taxon>
        <taxon>Linguloidea</taxon>
        <taxon>Lingulidae</taxon>
        <taxon>Lingula</taxon>
    </lineage>
</organism>
<dbReference type="OrthoDB" id="2150267at2759"/>
<accession>A0A1S3JYZ9</accession>
<keyword evidence="10" id="KW-1185">Reference proteome</keyword>
<dbReference type="GO" id="GO:0038039">
    <property type="term" value="C:G protein-coupled receptor heterodimeric complex"/>
    <property type="evidence" value="ECO:0007669"/>
    <property type="project" value="TreeGrafter"/>
</dbReference>
<dbReference type="KEGG" id="lak:106177406"/>
<keyword evidence="4" id="KW-0297">G-protein coupled receptor</keyword>
<evidence type="ECO:0000313" key="10">
    <source>
        <dbReference type="Proteomes" id="UP000085678"/>
    </source>
</evidence>
<dbReference type="Gene3D" id="3.40.50.2300">
    <property type="match status" value="1"/>
</dbReference>
<keyword evidence="7" id="KW-0325">Glycoprotein</keyword>